<dbReference type="GeneID" id="25983911"/>
<sequence>MASSSPLQEYHAPLPAAFKERMMASCACCSSLTGISLSSGTPSARKPDRVGEGVALDHDLQDTEEQHEPDSEDGVQVHAIASKYDSACPSTSESGASITPLLSTTSTAAQILVQVSGKSLIRVTEGQFAHAQPAVVEGHQVEVLLEFSRGKKDSSAMAAGPAADICEIARSVASLLHREPEDVAQIALPDSQYPRGEKVNRSFKVASPPAG</sequence>
<protein>
    <submittedName>
        <fullName evidence="2">Uncharacterized protein</fullName>
    </submittedName>
</protein>
<dbReference type="VEuPathDB" id="FungiDB:A1Q1_00397"/>
<name>J6F4Y3_TRIAS</name>
<proteinExistence type="predicted"/>
<reference evidence="2 3" key="1">
    <citation type="journal article" date="2012" name="Eukaryot. Cell">
        <title>Draft genome sequence of CBS 2479, the standard type strain of Trichosporon asahii.</title>
        <authorList>
            <person name="Yang R.Y."/>
            <person name="Li H.T."/>
            <person name="Zhu H."/>
            <person name="Zhou G.P."/>
            <person name="Wang M."/>
            <person name="Wang L."/>
        </authorList>
    </citation>
    <scope>NUCLEOTIDE SEQUENCE [LARGE SCALE GENOMIC DNA]</scope>
    <source>
        <strain evidence="3">ATCC 90039 / CBS 2479 / JCM 2466 / KCTC 7840 / NCYC 2677 / UAMH 7654</strain>
    </source>
</reference>
<feature type="compositionally biased region" description="Low complexity" evidence="1">
    <location>
        <begin position="34"/>
        <end position="43"/>
    </location>
</feature>
<organism evidence="2 3">
    <name type="scientific">Trichosporon asahii var. asahii (strain ATCC 90039 / CBS 2479 / JCM 2466 / KCTC 7840 / NBRC 103889/ NCYC 2677 / UAMH 7654)</name>
    <name type="common">Yeast</name>
    <dbReference type="NCBI Taxonomy" id="1186058"/>
    <lineage>
        <taxon>Eukaryota</taxon>
        <taxon>Fungi</taxon>
        <taxon>Dikarya</taxon>
        <taxon>Basidiomycota</taxon>
        <taxon>Agaricomycotina</taxon>
        <taxon>Tremellomycetes</taxon>
        <taxon>Trichosporonales</taxon>
        <taxon>Trichosporonaceae</taxon>
        <taxon>Trichosporon</taxon>
    </lineage>
</organism>
<evidence type="ECO:0000256" key="1">
    <source>
        <dbReference type="SAM" id="MobiDB-lite"/>
    </source>
</evidence>
<dbReference type="HOGENOM" id="CLU_1305659_0_0_1"/>
<dbReference type="KEGG" id="tasa:A1Q1_00397"/>
<feature type="compositionally biased region" description="Basic and acidic residues" evidence="1">
    <location>
        <begin position="45"/>
        <end position="69"/>
    </location>
</feature>
<dbReference type="EMBL" id="ALBS01000113">
    <property type="protein sequence ID" value="EJT50342.1"/>
    <property type="molecule type" value="Genomic_DNA"/>
</dbReference>
<dbReference type="AlphaFoldDB" id="J6F4Y3"/>
<dbReference type="Proteomes" id="UP000002748">
    <property type="component" value="Unassembled WGS sequence"/>
</dbReference>
<accession>J6F4Y3</accession>
<evidence type="ECO:0000313" key="2">
    <source>
        <dbReference type="EMBL" id="EJT50342.1"/>
    </source>
</evidence>
<comment type="caution">
    <text evidence="2">The sequence shown here is derived from an EMBL/GenBank/DDBJ whole genome shotgun (WGS) entry which is preliminary data.</text>
</comment>
<gene>
    <name evidence="2" type="ORF">A1Q1_00397</name>
</gene>
<feature type="region of interest" description="Disordered" evidence="1">
    <location>
        <begin position="34"/>
        <end position="73"/>
    </location>
</feature>
<dbReference type="RefSeq" id="XP_014181521.1">
    <property type="nucleotide sequence ID" value="XM_014326046.1"/>
</dbReference>
<evidence type="ECO:0000313" key="3">
    <source>
        <dbReference type="Proteomes" id="UP000002748"/>
    </source>
</evidence>